<dbReference type="EMBL" id="JAVBVO010000050">
    <property type="protein sequence ID" value="MDZ5760843.1"/>
    <property type="molecule type" value="Genomic_DNA"/>
</dbReference>
<organism evidence="1 2">
    <name type="scientific">Carnobacterium maltaromaticum</name>
    <name type="common">Carnobacterium piscicola</name>
    <dbReference type="NCBI Taxonomy" id="2751"/>
    <lineage>
        <taxon>Bacteria</taxon>
        <taxon>Bacillati</taxon>
        <taxon>Bacillota</taxon>
        <taxon>Bacilli</taxon>
        <taxon>Lactobacillales</taxon>
        <taxon>Carnobacteriaceae</taxon>
        <taxon>Carnobacterium</taxon>
    </lineage>
</organism>
<proteinExistence type="predicted"/>
<protein>
    <submittedName>
        <fullName evidence="1">Uncharacterized protein</fullName>
    </submittedName>
</protein>
<dbReference type="RefSeq" id="WP_322809978.1">
    <property type="nucleotide sequence ID" value="NZ_JAVBVO010000050.1"/>
</dbReference>
<gene>
    <name evidence="1" type="ORF">RAK27_19545</name>
</gene>
<accession>A0AAW9KFB6</accession>
<comment type="caution">
    <text evidence="1">The sequence shown here is derived from an EMBL/GenBank/DDBJ whole genome shotgun (WGS) entry which is preliminary data.</text>
</comment>
<name>A0AAW9KFB6_CARML</name>
<evidence type="ECO:0000313" key="1">
    <source>
        <dbReference type="EMBL" id="MDZ5760843.1"/>
    </source>
</evidence>
<sequence length="61" mass="7193">MNKANYYFDEAWILSSGTEYKKRIKTMREIGSLRRETVESYQPENIEPKKTPHVCLLGDVK</sequence>
<reference evidence="1" key="1">
    <citation type="submission" date="2023-08" db="EMBL/GenBank/DDBJ databases">
        <title>Genomic characterization of piscicolin 126 produced by Carnobacterium maltaromaticum CM22 strain isolated from salmon (Salmo salar).</title>
        <authorList>
            <person name="Gonzalez-Gragera E."/>
            <person name="Garcia-Lopez J.D."/>
            <person name="Teso-Perez C."/>
            <person name="Gimenez-Hernandez I."/>
            <person name="Peralta-Sanchez J.M."/>
            <person name="Valdivia E."/>
            <person name="Montalban-Lopez M."/>
            <person name="Martin-Platero A.M."/>
            <person name="Banos A."/>
            <person name="Martinez-Bueno M."/>
        </authorList>
    </citation>
    <scope>NUCLEOTIDE SEQUENCE</scope>
    <source>
        <strain evidence="1">CM22</strain>
    </source>
</reference>
<dbReference type="AlphaFoldDB" id="A0AAW9KFB6"/>
<dbReference type="Proteomes" id="UP001290462">
    <property type="component" value="Unassembled WGS sequence"/>
</dbReference>
<evidence type="ECO:0000313" key="2">
    <source>
        <dbReference type="Proteomes" id="UP001290462"/>
    </source>
</evidence>